<dbReference type="RefSeq" id="WP_151055171.1">
    <property type="nucleotide sequence ID" value="NZ_CP044222.1"/>
</dbReference>
<evidence type="ECO:0000256" key="2">
    <source>
        <dbReference type="ARBA" id="ARBA00023015"/>
    </source>
</evidence>
<dbReference type="PANTHER" id="PTHR30537">
    <property type="entry name" value="HTH-TYPE TRANSCRIPTIONAL REGULATOR"/>
    <property type="match status" value="1"/>
</dbReference>
<evidence type="ECO:0000313" key="7">
    <source>
        <dbReference type="Proteomes" id="UP000325606"/>
    </source>
</evidence>
<dbReference type="Proteomes" id="UP000325606">
    <property type="component" value="Chromosome"/>
</dbReference>
<organism evidence="6 7">
    <name type="scientific">Nitrincola iocasae</name>
    <dbReference type="NCBI Taxonomy" id="2614693"/>
    <lineage>
        <taxon>Bacteria</taxon>
        <taxon>Pseudomonadati</taxon>
        <taxon>Pseudomonadota</taxon>
        <taxon>Gammaproteobacteria</taxon>
        <taxon>Oceanospirillales</taxon>
        <taxon>Oceanospirillaceae</taxon>
        <taxon>Nitrincola</taxon>
    </lineage>
</organism>
<dbReference type="InterPro" id="IPR005119">
    <property type="entry name" value="LysR_subst-bd"/>
</dbReference>
<dbReference type="SUPFAM" id="SSF53850">
    <property type="entry name" value="Periplasmic binding protein-like II"/>
    <property type="match status" value="1"/>
</dbReference>
<dbReference type="FunFam" id="1.10.10.10:FF:000001">
    <property type="entry name" value="LysR family transcriptional regulator"/>
    <property type="match status" value="1"/>
</dbReference>
<keyword evidence="3" id="KW-0238">DNA-binding</keyword>
<evidence type="ECO:0000313" key="6">
    <source>
        <dbReference type="EMBL" id="QEW06617.1"/>
    </source>
</evidence>
<comment type="similarity">
    <text evidence="1">Belongs to the LysR transcriptional regulatory family.</text>
</comment>
<evidence type="ECO:0000256" key="4">
    <source>
        <dbReference type="ARBA" id="ARBA00023163"/>
    </source>
</evidence>
<dbReference type="Pfam" id="PF03466">
    <property type="entry name" value="LysR_substrate"/>
    <property type="match status" value="1"/>
</dbReference>
<dbReference type="GO" id="GO:0003700">
    <property type="term" value="F:DNA-binding transcription factor activity"/>
    <property type="evidence" value="ECO:0007669"/>
    <property type="project" value="InterPro"/>
</dbReference>
<dbReference type="GO" id="GO:0006351">
    <property type="term" value="P:DNA-templated transcription"/>
    <property type="evidence" value="ECO:0007669"/>
    <property type="project" value="TreeGrafter"/>
</dbReference>
<dbReference type="PROSITE" id="PS50931">
    <property type="entry name" value="HTH_LYSR"/>
    <property type="match status" value="1"/>
</dbReference>
<reference evidence="6 7" key="1">
    <citation type="submission" date="2019-09" db="EMBL/GenBank/DDBJ databases">
        <title>Nitrincola iocasae sp. nov., a bacterium isolated from the sediment collected at a cold seep field in South China Sea.</title>
        <authorList>
            <person name="Zhang H."/>
            <person name="Wang H."/>
            <person name="Li C."/>
        </authorList>
    </citation>
    <scope>NUCLEOTIDE SEQUENCE [LARGE SCALE GENOMIC DNA]</scope>
    <source>
        <strain evidence="6 7">KXZD1103</strain>
    </source>
</reference>
<sequence length="296" mass="33212">MDLFQSMKAFVATVNAGSMSSAAAELKLTPAMVGQHIAALELRLGTRLLNRTTRRQSLTDFGKAYLEQCKDILERVAIAEMEAEAQSSEAQGVLRITAPVTFGATLLVPALKQYRQLSPLVRLDLMLTDKSLDIVEEGVDIAFRIGYIPDSRMIQRVLMPYKMIVCASPEYLARHGTPAHPTELAAHELVIFTRTFDIPLKFYNDDQTIEVKPQSMITVNSGHALLNAAKSGLGIIVQPEILLVNDLKAGKLARILPEWHLGERQISMLYYRHRNMTPKVRSFIDFAINEFCEQRR</sequence>
<dbReference type="InterPro" id="IPR036390">
    <property type="entry name" value="WH_DNA-bd_sf"/>
</dbReference>
<feature type="domain" description="HTH lysR-type" evidence="5">
    <location>
        <begin position="1"/>
        <end position="59"/>
    </location>
</feature>
<dbReference type="EMBL" id="CP044222">
    <property type="protein sequence ID" value="QEW06617.1"/>
    <property type="molecule type" value="Genomic_DNA"/>
</dbReference>
<accession>A0A5J6LDK2</accession>
<evidence type="ECO:0000256" key="1">
    <source>
        <dbReference type="ARBA" id="ARBA00009437"/>
    </source>
</evidence>
<dbReference type="AlphaFoldDB" id="A0A5J6LDK2"/>
<dbReference type="InterPro" id="IPR036388">
    <property type="entry name" value="WH-like_DNA-bd_sf"/>
</dbReference>
<dbReference type="InterPro" id="IPR000847">
    <property type="entry name" value="LysR_HTH_N"/>
</dbReference>
<keyword evidence="7" id="KW-1185">Reference proteome</keyword>
<evidence type="ECO:0000256" key="3">
    <source>
        <dbReference type="ARBA" id="ARBA00023125"/>
    </source>
</evidence>
<protein>
    <submittedName>
        <fullName evidence="6">LysR family transcriptional regulator</fullName>
    </submittedName>
</protein>
<dbReference type="Gene3D" id="1.10.10.10">
    <property type="entry name" value="Winged helix-like DNA-binding domain superfamily/Winged helix DNA-binding domain"/>
    <property type="match status" value="1"/>
</dbReference>
<dbReference type="GO" id="GO:0043565">
    <property type="term" value="F:sequence-specific DNA binding"/>
    <property type="evidence" value="ECO:0007669"/>
    <property type="project" value="TreeGrafter"/>
</dbReference>
<dbReference type="PANTHER" id="PTHR30537:SF5">
    <property type="entry name" value="HTH-TYPE TRANSCRIPTIONAL ACTIVATOR TTDR-RELATED"/>
    <property type="match status" value="1"/>
</dbReference>
<dbReference type="KEGG" id="nik:F5I99_08925"/>
<name>A0A5J6LDK2_9GAMM</name>
<dbReference type="InterPro" id="IPR058163">
    <property type="entry name" value="LysR-type_TF_proteobact-type"/>
</dbReference>
<keyword evidence="2" id="KW-0805">Transcription regulation</keyword>
<gene>
    <name evidence="6" type="ORF">F5I99_08925</name>
</gene>
<proteinExistence type="inferred from homology"/>
<evidence type="ECO:0000259" key="5">
    <source>
        <dbReference type="PROSITE" id="PS50931"/>
    </source>
</evidence>
<keyword evidence="4" id="KW-0804">Transcription</keyword>
<dbReference type="SUPFAM" id="SSF46785">
    <property type="entry name" value="Winged helix' DNA-binding domain"/>
    <property type="match status" value="1"/>
</dbReference>
<dbReference type="Gene3D" id="3.40.190.290">
    <property type="match status" value="1"/>
</dbReference>
<dbReference type="Pfam" id="PF00126">
    <property type="entry name" value="HTH_1"/>
    <property type="match status" value="1"/>
</dbReference>